<dbReference type="RefSeq" id="XP_050515073.1">
    <property type="nucleotide sequence ID" value="XM_050659116.1"/>
</dbReference>
<organism evidence="3 4">
    <name type="scientific">Diabrotica virgifera virgifera</name>
    <name type="common">western corn rootworm</name>
    <dbReference type="NCBI Taxonomy" id="50390"/>
    <lineage>
        <taxon>Eukaryota</taxon>
        <taxon>Metazoa</taxon>
        <taxon>Ecdysozoa</taxon>
        <taxon>Arthropoda</taxon>
        <taxon>Hexapoda</taxon>
        <taxon>Insecta</taxon>
        <taxon>Pterygota</taxon>
        <taxon>Neoptera</taxon>
        <taxon>Endopterygota</taxon>
        <taxon>Coleoptera</taxon>
        <taxon>Polyphaga</taxon>
        <taxon>Cucujiformia</taxon>
        <taxon>Chrysomeloidea</taxon>
        <taxon>Chrysomelidae</taxon>
        <taxon>Galerucinae</taxon>
        <taxon>Diabroticina</taxon>
        <taxon>Diabroticites</taxon>
        <taxon>Diabrotica</taxon>
    </lineage>
</organism>
<evidence type="ECO:0000259" key="2">
    <source>
        <dbReference type="PROSITE" id="PS51029"/>
    </source>
</evidence>
<dbReference type="PANTHER" id="PTHR12243:SF67">
    <property type="entry name" value="COREPRESSOR OF PANGOLIN, ISOFORM A-RELATED"/>
    <property type="match status" value="1"/>
</dbReference>
<evidence type="ECO:0000256" key="1">
    <source>
        <dbReference type="SAM" id="MobiDB-lite"/>
    </source>
</evidence>
<feature type="compositionally biased region" description="Polar residues" evidence="1">
    <location>
        <begin position="172"/>
        <end position="182"/>
    </location>
</feature>
<feature type="compositionally biased region" description="Polar residues" evidence="1">
    <location>
        <begin position="266"/>
        <end position="281"/>
    </location>
</feature>
<dbReference type="PROSITE" id="PS51029">
    <property type="entry name" value="MADF"/>
    <property type="match status" value="1"/>
</dbReference>
<feature type="domain" description="MADF" evidence="2">
    <location>
        <begin position="3"/>
        <end position="99"/>
    </location>
</feature>
<feature type="region of interest" description="Disordered" evidence="1">
    <location>
        <begin position="254"/>
        <end position="281"/>
    </location>
</feature>
<dbReference type="Pfam" id="PF10545">
    <property type="entry name" value="MADF_DNA_bdg"/>
    <property type="match status" value="1"/>
</dbReference>
<protein>
    <recommendedName>
        <fullName evidence="2">MADF domain-containing protein</fullName>
    </recommendedName>
</protein>
<dbReference type="EnsemblMetazoa" id="XM_050659116.1">
    <property type="protein sequence ID" value="XP_050515073.1"/>
    <property type="gene ID" value="LOC126890258"/>
</dbReference>
<evidence type="ECO:0000313" key="3">
    <source>
        <dbReference type="EnsemblMetazoa" id="XP_050515073.1"/>
    </source>
</evidence>
<dbReference type="GeneID" id="126890258"/>
<dbReference type="InterPro" id="IPR039353">
    <property type="entry name" value="TF_Adf1"/>
</dbReference>
<sequence>MERIIELVRKYPILYDLSHEDYKNVRKKDKIWTRIGEEIGENGEYWFGQGMRLKKKWRNLRDTYAKYIRTNKTRTGQAASDKKKWIWADHMESFKPFLNFAKTASNVTDVDTQESEAFPNIESPENILTDENSAVQKPTCSKNLLTTQTDDSQNKIQPSSSKPTRNEAPRVTLSNETPSTGRTNRKRNSEPSTSVKDMISYFESKKRVVHDATDQLFLAHASTVKSFSPRRQIETKMKIAQVIMEQELLQLEESSLNSHQSRAESTDTYQNPSSVGSISVVSLPSPNDTALPKQSNTSGFYEVNCENNYITLHNLAQSCNQAASHNPSVSNYVNSFDPYNT</sequence>
<proteinExistence type="predicted"/>
<dbReference type="Proteomes" id="UP001652700">
    <property type="component" value="Unplaced"/>
</dbReference>
<evidence type="ECO:0000313" key="4">
    <source>
        <dbReference type="Proteomes" id="UP001652700"/>
    </source>
</evidence>
<dbReference type="InterPro" id="IPR006578">
    <property type="entry name" value="MADF-dom"/>
</dbReference>
<feature type="compositionally biased region" description="Polar residues" evidence="1">
    <location>
        <begin position="129"/>
        <end position="163"/>
    </location>
</feature>
<name>A0ABM5KY03_DIAVI</name>
<accession>A0ABM5KY03</accession>
<dbReference type="PANTHER" id="PTHR12243">
    <property type="entry name" value="MADF DOMAIN TRANSCRIPTION FACTOR"/>
    <property type="match status" value="1"/>
</dbReference>
<reference evidence="3" key="1">
    <citation type="submission" date="2025-05" db="UniProtKB">
        <authorList>
            <consortium name="EnsemblMetazoa"/>
        </authorList>
    </citation>
    <scope>IDENTIFICATION</scope>
</reference>
<keyword evidence="4" id="KW-1185">Reference proteome</keyword>
<dbReference type="SMART" id="SM00595">
    <property type="entry name" value="MADF"/>
    <property type="match status" value="1"/>
</dbReference>
<feature type="region of interest" description="Disordered" evidence="1">
    <location>
        <begin position="113"/>
        <end position="195"/>
    </location>
</feature>